<dbReference type="Proteomes" id="UP000246058">
    <property type="component" value="Chromosome"/>
</dbReference>
<proteinExistence type="predicted"/>
<dbReference type="EMBL" id="CP029551">
    <property type="protein sequence ID" value="AWN35901.1"/>
    <property type="molecule type" value="Genomic_DNA"/>
</dbReference>
<name>A0A2U8VR44_9HYPH</name>
<gene>
    <name evidence="1" type="ORF">DK427_09245</name>
</gene>
<dbReference type="KEGG" id="meti:DK427_09245"/>
<reference evidence="1 2" key="1">
    <citation type="submission" date="2018-05" db="EMBL/GenBank/DDBJ databases">
        <title>Complete Genome Sequence of Methylobacterium sp. 17Sr1-43.</title>
        <authorList>
            <person name="Srinivasan S."/>
        </authorList>
    </citation>
    <scope>NUCLEOTIDE SEQUENCE [LARGE SCALE GENOMIC DNA]</scope>
    <source>
        <strain evidence="1 2">17Sr1-43</strain>
    </source>
</reference>
<protein>
    <submittedName>
        <fullName evidence="1">Uncharacterized protein</fullName>
    </submittedName>
</protein>
<keyword evidence="2" id="KW-1185">Reference proteome</keyword>
<evidence type="ECO:0000313" key="2">
    <source>
        <dbReference type="Proteomes" id="UP000246058"/>
    </source>
</evidence>
<dbReference type="AlphaFoldDB" id="A0A2U8VR44"/>
<organism evidence="1 2">
    <name type="scientific">Methylobacterium radiodurans</name>
    <dbReference type="NCBI Taxonomy" id="2202828"/>
    <lineage>
        <taxon>Bacteria</taxon>
        <taxon>Pseudomonadati</taxon>
        <taxon>Pseudomonadota</taxon>
        <taxon>Alphaproteobacteria</taxon>
        <taxon>Hyphomicrobiales</taxon>
        <taxon>Methylobacteriaceae</taxon>
        <taxon>Methylobacterium</taxon>
    </lineage>
</organism>
<evidence type="ECO:0000313" key="1">
    <source>
        <dbReference type="EMBL" id="AWN35901.1"/>
    </source>
</evidence>
<sequence length="61" mass="6631">MIQHLLLIALVCLAFSLGSRAVAPTIRAMMQRASADLDPPRPKWSALRYGPDLTGILDRAA</sequence>
<accession>A0A2U8VR44</accession>